<gene>
    <name evidence="3" type="ORF">GND95_00400</name>
</gene>
<dbReference type="Pfam" id="PF08378">
    <property type="entry name" value="NERD"/>
    <property type="match status" value="1"/>
</dbReference>
<feature type="domain" description="NERD" evidence="2">
    <location>
        <begin position="73"/>
        <end position="157"/>
    </location>
</feature>
<evidence type="ECO:0000259" key="2">
    <source>
        <dbReference type="Pfam" id="PF08378"/>
    </source>
</evidence>
<keyword evidence="4" id="KW-1185">Reference proteome</keyword>
<organism evidence="3 4">
    <name type="scientific">Defluviitalea raffinosedens</name>
    <dbReference type="NCBI Taxonomy" id="1450156"/>
    <lineage>
        <taxon>Bacteria</taxon>
        <taxon>Bacillati</taxon>
        <taxon>Bacillota</taxon>
        <taxon>Clostridia</taxon>
        <taxon>Lachnospirales</taxon>
        <taxon>Defluviitaleaceae</taxon>
        <taxon>Defluviitalea</taxon>
    </lineage>
</organism>
<dbReference type="EMBL" id="WSLF01000001">
    <property type="protein sequence ID" value="KAE9636926.1"/>
    <property type="molecule type" value="Genomic_DNA"/>
</dbReference>
<evidence type="ECO:0000256" key="1">
    <source>
        <dbReference type="SAM" id="Phobius"/>
    </source>
</evidence>
<protein>
    <recommendedName>
        <fullName evidence="2">NERD domain-containing protein</fullName>
    </recommendedName>
</protein>
<keyword evidence="1" id="KW-0472">Membrane</keyword>
<dbReference type="AlphaFoldDB" id="A0A7C8LUK0"/>
<dbReference type="OrthoDB" id="9783125at2"/>
<keyword evidence="1" id="KW-1133">Transmembrane helix</keyword>
<comment type="caution">
    <text evidence="3">The sequence shown here is derived from an EMBL/GenBank/DDBJ whole genome shotgun (WGS) entry which is preliminary data.</text>
</comment>
<name>A0A7C8LUK0_9FIRM</name>
<keyword evidence="1" id="KW-0812">Transmembrane</keyword>
<accession>A0A7C8LUK0</accession>
<dbReference type="Proteomes" id="UP000483018">
    <property type="component" value="Unassembled WGS sequence"/>
</dbReference>
<evidence type="ECO:0000313" key="3">
    <source>
        <dbReference type="EMBL" id="KAE9636926.1"/>
    </source>
</evidence>
<reference evidence="3 4" key="1">
    <citation type="submission" date="2019-12" db="EMBL/GenBank/DDBJ databases">
        <title>Defluviitalea raffinosedens, isolated from a biogas fermenter, genome sequencing and characterization.</title>
        <authorList>
            <person name="Rettenmaier R."/>
            <person name="Schneider M."/>
            <person name="Neuhaus K."/>
            <person name="Liebl W."/>
            <person name="Zverlov V."/>
        </authorList>
    </citation>
    <scope>NUCLEOTIDE SEQUENCE [LARGE SCALE GENOMIC DNA]</scope>
    <source>
        <strain evidence="3 4">249c-K6</strain>
    </source>
</reference>
<feature type="transmembrane region" description="Helical" evidence="1">
    <location>
        <begin position="21"/>
        <end position="40"/>
    </location>
</feature>
<evidence type="ECO:0000313" key="4">
    <source>
        <dbReference type="Proteomes" id="UP000483018"/>
    </source>
</evidence>
<sequence>MAKVIQEADYIKKRKLKYFTRTAISLSIMLGIFILGLILTKTRNNIFTLVAILFTLVVAQNGVQYISIIPFKDGSREVAKQLESLPHAYIVWNSALFGDSKGMTSIDHVLISDQHIYCILDKEHKNTSKNIETMKRIAKQKGLKDKVIFIQGAKGELNQLLKRLENKEVRDSESQEVFVEALKTAAI</sequence>
<proteinExistence type="predicted"/>
<feature type="transmembrane region" description="Helical" evidence="1">
    <location>
        <begin position="46"/>
        <end position="66"/>
    </location>
</feature>
<dbReference type="RefSeq" id="WP_158738844.1">
    <property type="nucleotide sequence ID" value="NZ_JAFBEP010000004.1"/>
</dbReference>
<dbReference type="InterPro" id="IPR011528">
    <property type="entry name" value="NERD"/>
</dbReference>